<dbReference type="EMBL" id="NIRT01000013">
    <property type="protein sequence ID" value="PYD66290.1"/>
    <property type="molecule type" value="Genomic_DNA"/>
</dbReference>
<evidence type="ECO:0000313" key="1">
    <source>
        <dbReference type="EMBL" id="PYD66290.1"/>
    </source>
</evidence>
<accession>A0ABX5PBN9</accession>
<dbReference type="Proteomes" id="UP000247512">
    <property type="component" value="Unassembled WGS sequence"/>
</dbReference>
<protein>
    <submittedName>
        <fullName evidence="1">Uncharacterized protein</fullName>
    </submittedName>
</protein>
<reference evidence="1 2" key="1">
    <citation type="submission" date="2017-06" db="EMBL/GenBank/DDBJ databases">
        <title>A draft genome sequence of Komagataeibacter nataicola LMG 1536.</title>
        <authorList>
            <person name="Skraban J."/>
            <person name="Cleenwerck I."/>
            <person name="Vandamme P."/>
            <person name="Trcek J."/>
        </authorList>
    </citation>
    <scope>NUCLEOTIDE SEQUENCE [LARGE SCALE GENOMIC DNA]</scope>
    <source>
        <strain evidence="1 2">LMG 1536</strain>
    </source>
</reference>
<proteinExistence type="predicted"/>
<evidence type="ECO:0000313" key="2">
    <source>
        <dbReference type="Proteomes" id="UP000247512"/>
    </source>
</evidence>
<comment type="caution">
    <text evidence="1">The sequence shown here is derived from an EMBL/GenBank/DDBJ whole genome shotgun (WGS) entry which is preliminary data.</text>
</comment>
<name>A0ABX5PBN9_9PROT</name>
<sequence>MSLMEIVKTFDIKMSVAEAWLKDIKSGVFITDDKTPDAVPFPLKEKKTGGMDVDDLEKKVMDMVLTDTNPEDIIKHVELLKEIRKLRA</sequence>
<gene>
    <name evidence="1" type="ORF">CDI09_09080</name>
</gene>
<organism evidence="1 2">
    <name type="scientific">Komagataeibacter nataicola</name>
    <dbReference type="NCBI Taxonomy" id="265960"/>
    <lineage>
        <taxon>Bacteria</taxon>
        <taxon>Pseudomonadati</taxon>
        <taxon>Pseudomonadota</taxon>
        <taxon>Alphaproteobacteria</taxon>
        <taxon>Acetobacterales</taxon>
        <taxon>Acetobacteraceae</taxon>
        <taxon>Komagataeibacter</taxon>
    </lineage>
</organism>
<keyword evidence="2" id="KW-1185">Reference proteome</keyword>